<reference evidence="11" key="1">
    <citation type="submission" date="2018-02" db="EMBL/GenBank/DDBJ databases">
        <authorList>
            <person name="Cohen D.B."/>
            <person name="Kent A.D."/>
        </authorList>
    </citation>
    <scope>NUCLEOTIDE SEQUENCE</scope>
</reference>
<evidence type="ECO:0000256" key="8">
    <source>
        <dbReference type="ARBA" id="ARBA00023136"/>
    </source>
</evidence>
<dbReference type="InterPro" id="IPR019529">
    <property type="entry name" value="Syntaxin-18_N"/>
</dbReference>
<protein>
    <recommendedName>
        <fullName evidence="10">SNARE-complex protein Syntaxin-18 N-terminal domain-containing protein</fullName>
    </recommendedName>
</protein>
<evidence type="ECO:0000256" key="4">
    <source>
        <dbReference type="ARBA" id="ARBA00022692"/>
    </source>
</evidence>
<proteinExistence type="inferred from homology"/>
<name>A0A2N9I570_FAGSY</name>
<dbReference type="AlphaFoldDB" id="A0A2N9I570"/>
<organism evidence="11">
    <name type="scientific">Fagus sylvatica</name>
    <name type="common">Beechnut</name>
    <dbReference type="NCBI Taxonomy" id="28930"/>
    <lineage>
        <taxon>Eukaryota</taxon>
        <taxon>Viridiplantae</taxon>
        <taxon>Streptophyta</taxon>
        <taxon>Embryophyta</taxon>
        <taxon>Tracheophyta</taxon>
        <taxon>Spermatophyta</taxon>
        <taxon>Magnoliopsida</taxon>
        <taxon>eudicotyledons</taxon>
        <taxon>Gunneridae</taxon>
        <taxon>Pentapetalae</taxon>
        <taxon>rosids</taxon>
        <taxon>fabids</taxon>
        <taxon>Fagales</taxon>
        <taxon>Fagaceae</taxon>
        <taxon>Fagus</taxon>
    </lineage>
</organism>
<dbReference type="GO" id="GO:0005783">
    <property type="term" value="C:endoplasmic reticulum"/>
    <property type="evidence" value="ECO:0007669"/>
    <property type="project" value="TreeGrafter"/>
</dbReference>
<comment type="subcellular location">
    <subcellularLocation>
        <location evidence="1">Membrane</location>
        <topology evidence="1">Single-pass type IV membrane protein</topology>
    </subcellularLocation>
</comment>
<keyword evidence="8" id="KW-0472">Membrane</keyword>
<sequence>MSRIRDRTEDLKDAVRQTALSLGYNESKLAAILASFIIHKPRQRSAFTKAALKTLESIEALEQFMLKHRKDYVDLHRTTEQERDSIEHEVLILSERLHSVTTQFDRLRAIRFQDAINRAMPRRKLHRNANSNSADISKSNTSELKEPDEFQPDRLRVQQQLLDDETRALQVELTSLLDAVQETETKMVEMSALNHLMSTHVLQQAQQIEVLYDQLGGSLQLAFVSDDSSNLCHIVFVGPTACSA</sequence>
<dbReference type="GO" id="GO:0031201">
    <property type="term" value="C:SNARE complex"/>
    <property type="evidence" value="ECO:0007669"/>
    <property type="project" value="TreeGrafter"/>
</dbReference>
<comment type="similarity">
    <text evidence="2">Belongs to the syntaxin family.</text>
</comment>
<evidence type="ECO:0000256" key="3">
    <source>
        <dbReference type="ARBA" id="ARBA00022448"/>
    </source>
</evidence>
<dbReference type="GO" id="GO:0015031">
    <property type="term" value="P:protein transport"/>
    <property type="evidence" value="ECO:0007669"/>
    <property type="project" value="UniProtKB-KW"/>
</dbReference>
<evidence type="ECO:0000256" key="7">
    <source>
        <dbReference type="ARBA" id="ARBA00023054"/>
    </source>
</evidence>
<keyword evidence="7" id="KW-0175">Coiled coil</keyword>
<gene>
    <name evidence="11" type="ORF">FSB_LOCUS47327</name>
</gene>
<feature type="region of interest" description="Disordered" evidence="9">
    <location>
        <begin position="122"/>
        <end position="150"/>
    </location>
</feature>
<keyword evidence="5" id="KW-0653">Protein transport</keyword>
<evidence type="ECO:0000256" key="6">
    <source>
        <dbReference type="ARBA" id="ARBA00022989"/>
    </source>
</evidence>
<evidence type="ECO:0000256" key="1">
    <source>
        <dbReference type="ARBA" id="ARBA00004211"/>
    </source>
</evidence>
<dbReference type="GO" id="GO:0006890">
    <property type="term" value="P:retrograde vesicle-mediated transport, Golgi to endoplasmic reticulum"/>
    <property type="evidence" value="ECO:0007669"/>
    <property type="project" value="TreeGrafter"/>
</dbReference>
<keyword evidence="3" id="KW-0813">Transport</keyword>
<keyword evidence="4" id="KW-0812">Transmembrane</keyword>
<evidence type="ECO:0000256" key="2">
    <source>
        <dbReference type="ARBA" id="ARBA00009063"/>
    </source>
</evidence>
<feature type="compositionally biased region" description="Polar residues" evidence="9">
    <location>
        <begin position="128"/>
        <end position="142"/>
    </location>
</feature>
<evidence type="ECO:0000256" key="5">
    <source>
        <dbReference type="ARBA" id="ARBA00022927"/>
    </source>
</evidence>
<dbReference type="PANTHER" id="PTHR15959:SF0">
    <property type="entry name" value="SYNTAXIN-18"/>
    <property type="match status" value="1"/>
</dbReference>
<dbReference type="EMBL" id="OIVN01004824">
    <property type="protein sequence ID" value="SPD19445.1"/>
    <property type="molecule type" value="Genomic_DNA"/>
</dbReference>
<feature type="domain" description="SNARE-complex protein Syntaxin-18 N-terminal" evidence="10">
    <location>
        <begin position="5"/>
        <end position="86"/>
    </location>
</feature>
<keyword evidence="6" id="KW-1133">Transmembrane helix</keyword>
<accession>A0A2N9I570</accession>
<evidence type="ECO:0000256" key="9">
    <source>
        <dbReference type="SAM" id="MobiDB-lite"/>
    </source>
</evidence>
<evidence type="ECO:0000313" key="11">
    <source>
        <dbReference type="EMBL" id="SPD19445.1"/>
    </source>
</evidence>
<dbReference type="PANTHER" id="PTHR15959">
    <property type="entry name" value="SYNTAXIN-18"/>
    <property type="match status" value="1"/>
</dbReference>
<evidence type="ECO:0000259" key="10">
    <source>
        <dbReference type="Pfam" id="PF10496"/>
    </source>
</evidence>
<dbReference type="Pfam" id="PF10496">
    <property type="entry name" value="Syntaxin-18_N"/>
    <property type="match status" value="1"/>
</dbReference>